<feature type="transmembrane region" description="Helical" evidence="1">
    <location>
        <begin position="38"/>
        <end position="58"/>
    </location>
</feature>
<dbReference type="Proteomes" id="UP000177953">
    <property type="component" value="Unassembled WGS sequence"/>
</dbReference>
<feature type="transmembrane region" description="Helical" evidence="1">
    <location>
        <begin position="120"/>
        <end position="140"/>
    </location>
</feature>
<feature type="transmembrane region" description="Helical" evidence="1">
    <location>
        <begin position="64"/>
        <end position="84"/>
    </location>
</feature>
<reference evidence="2 3" key="1">
    <citation type="journal article" date="2016" name="Nat. Commun.">
        <title>Thousands of microbial genomes shed light on interconnected biogeochemical processes in an aquifer system.</title>
        <authorList>
            <person name="Anantharaman K."/>
            <person name="Brown C.T."/>
            <person name="Hug L.A."/>
            <person name="Sharon I."/>
            <person name="Castelle C.J."/>
            <person name="Probst A.J."/>
            <person name="Thomas B.C."/>
            <person name="Singh A."/>
            <person name="Wilkins M.J."/>
            <person name="Karaoz U."/>
            <person name="Brodie E.L."/>
            <person name="Williams K.H."/>
            <person name="Hubbard S.S."/>
            <person name="Banfield J.F."/>
        </authorList>
    </citation>
    <scope>NUCLEOTIDE SEQUENCE [LARGE SCALE GENOMIC DNA]</scope>
</reference>
<comment type="caution">
    <text evidence="2">The sequence shown here is derived from an EMBL/GenBank/DDBJ whole genome shotgun (WGS) entry which is preliminary data.</text>
</comment>
<proteinExistence type="predicted"/>
<organism evidence="2 3">
    <name type="scientific">Candidatus Magasanikbacteria bacterium RIFCSPHIGHO2_01_FULL_47_8</name>
    <dbReference type="NCBI Taxonomy" id="1798673"/>
    <lineage>
        <taxon>Bacteria</taxon>
        <taxon>Candidatus Magasanikiibacteriota</taxon>
    </lineage>
</organism>
<protein>
    <submittedName>
        <fullName evidence="2">Uncharacterized protein</fullName>
    </submittedName>
</protein>
<evidence type="ECO:0000313" key="3">
    <source>
        <dbReference type="Proteomes" id="UP000177953"/>
    </source>
</evidence>
<dbReference type="EMBL" id="MFPU01000053">
    <property type="protein sequence ID" value="OGH69299.1"/>
    <property type="molecule type" value="Genomic_DNA"/>
</dbReference>
<keyword evidence="1" id="KW-1133">Transmembrane helix</keyword>
<sequence length="141" mass="15708">METTSKEKFDSLSDSQKMAYIQTHLDLFQSVISARMGILPAFSAIAGGLLVIATFNPALVPLNVTVKVLITILLLIIPVSLFFYNYDLKNSQTRILKSFKNVGIEFEVKPESKLNQVSRVIPDIGIVIFAIIILILVVIIW</sequence>
<keyword evidence="1" id="KW-0812">Transmembrane</keyword>
<keyword evidence="1" id="KW-0472">Membrane</keyword>
<evidence type="ECO:0000256" key="1">
    <source>
        <dbReference type="SAM" id="Phobius"/>
    </source>
</evidence>
<accession>A0A1F6MCG2</accession>
<dbReference type="AlphaFoldDB" id="A0A1F6MCG2"/>
<gene>
    <name evidence="2" type="ORF">A2754_00505</name>
</gene>
<name>A0A1F6MCG2_9BACT</name>
<evidence type="ECO:0000313" key="2">
    <source>
        <dbReference type="EMBL" id="OGH69299.1"/>
    </source>
</evidence>